<accession>I7MDL2</accession>
<dbReference type="OrthoDB" id="9514740at2759"/>
<evidence type="ECO:0000256" key="2">
    <source>
        <dbReference type="SAM" id="Phobius"/>
    </source>
</evidence>
<feature type="transmembrane region" description="Helical" evidence="2">
    <location>
        <begin position="6"/>
        <end position="23"/>
    </location>
</feature>
<dbReference type="GO" id="GO:0003950">
    <property type="term" value="F:NAD+ poly-ADP-ribosyltransferase activity"/>
    <property type="evidence" value="ECO:0007669"/>
    <property type="project" value="InterPro"/>
</dbReference>
<dbReference type="SUPFAM" id="SSF56399">
    <property type="entry name" value="ADP-ribosylation"/>
    <property type="match status" value="1"/>
</dbReference>
<dbReference type="RefSeq" id="XP_001009583.2">
    <property type="nucleotide sequence ID" value="XM_001009583.2"/>
</dbReference>
<dbReference type="KEGG" id="tet:TTHERM_00372550"/>
<evidence type="ECO:0000313" key="4">
    <source>
        <dbReference type="EMBL" id="EAR89338.2"/>
    </source>
</evidence>
<keyword evidence="2" id="KW-0472">Membrane</keyword>
<dbReference type="Pfam" id="PF00644">
    <property type="entry name" value="PARP"/>
    <property type="match status" value="1"/>
</dbReference>
<dbReference type="AlphaFoldDB" id="I7MDL2"/>
<name>I7MDL2_TETTS</name>
<proteinExistence type="predicted"/>
<feature type="domain" description="PARP catalytic" evidence="3">
    <location>
        <begin position="92"/>
        <end position="258"/>
    </location>
</feature>
<dbReference type="EMBL" id="GG662821">
    <property type="protein sequence ID" value="EAR89338.2"/>
    <property type="molecule type" value="Genomic_DNA"/>
</dbReference>
<dbReference type="PROSITE" id="PS51257">
    <property type="entry name" value="PROKAR_LIPOPROTEIN"/>
    <property type="match status" value="1"/>
</dbReference>
<sequence length="287" mass="33465">MNEYKIVFIVLFLYGCYNLNYFYNQNILNKLNVSFYLVVICFAIYGFFYIGSDSNIQSTRSQKQSNNIQNNQKNKINNLQNEVKIIKISQDKYETILKKLQFDDQVLQNSKFSLESIYKVKNKAIKKRFLEYQKNKTEKVKLFGQCGPAYTNFGYHGTKKTCVGFEKICTIKDDCPFCSILTFGFRNAFSGKSMSLILRYGKGTYFSPKLQKALNYCQSDQKIILACKIVMGRVFKPSCIDDYFMQFDGSKYDCIDADPQYTIDIRDPEICIKNEKACLPKYILVFK</sequence>
<dbReference type="Proteomes" id="UP000009168">
    <property type="component" value="Unassembled WGS sequence"/>
</dbReference>
<keyword evidence="1" id="KW-0175">Coiled coil</keyword>
<evidence type="ECO:0000259" key="3">
    <source>
        <dbReference type="Pfam" id="PF00644"/>
    </source>
</evidence>
<gene>
    <name evidence="4" type="ORF">TTHERM_00372550</name>
</gene>
<feature type="transmembrane region" description="Helical" evidence="2">
    <location>
        <begin position="35"/>
        <end position="52"/>
    </location>
</feature>
<keyword evidence="5" id="KW-1185">Reference proteome</keyword>
<keyword evidence="2" id="KW-0812">Transmembrane</keyword>
<reference evidence="5" key="1">
    <citation type="journal article" date="2006" name="PLoS Biol.">
        <title>Macronuclear genome sequence of the ciliate Tetrahymena thermophila, a model eukaryote.</title>
        <authorList>
            <person name="Eisen J.A."/>
            <person name="Coyne R.S."/>
            <person name="Wu M."/>
            <person name="Wu D."/>
            <person name="Thiagarajan M."/>
            <person name="Wortman J.R."/>
            <person name="Badger J.H."/>
            <person name="Ren Q."/>
            <person name="Amedeo P."/>
            <person name="Jones K.M."/>
            <person name="Tallon L.J."/>
            <person name="Delcher A.L."/>
            <person name="Salzberg S.L."/>
            <person name="Silva J.C."/>
            <person name="Haas B.J."/>
            <person name="Majoros W.H."/>
            <person name="Farzad M."/>
            <person name="Carlton J.M."/>
            <person name="Smith R.K. Jr."/>
            <person name="Garg J."/>
            <person name="Pearlman R.E."/>
            <person name="Karrer K.M."/>
            <person name="Sun L."/>
            <person name="Manning G."/>
            <person name="Elde N.C."/>
            <person name="Turkewitz A.P."/>
            <person name="Asai D.J."/>
            <person name="Wilkes D.E."/>
            <person name="Wang Y."/>
            <person name="Cai H."/>
            <person name="Collins K."/>
            <person name="Stewart B.A."/>
            <person name="Lee S.R."/>
            <person name="Wilamowska K."/>
            <person name="Weinberg Z."/>
            <person name="Ruzzo W.L."/>
            <person name="Wloga D."/>
            <person name="Gaertig J."/>
            <person name="Frankel J."/>
            <person name="Tsao C.-C."/>
            <person name="Gorovsky M.A."/>
            <person name="Keeling P.J."/>
            <person name="Waller R.F."/>
            <person name="Patron N.J."/>
            <person name="Cherry J.M."/>
            <person name="Stover N.A."/>
            <person name="Krieger C.J."/>
            <person name="del Toro C."/>
            <person name="Ryder H.F."/>
            <person name="Williamson S.C."/>
            <person name="Barbeau R.A."/>
            <person name="Hamilton E.P."/>
            <person name="Orias E."/>
        </authorList>
    </citation>
    <scope>NUCLEOTIDE SEQUENCE [LARGE SCALE GENOMIC DNA]</scope>
    <source>
        <strain evidence="5">SB210</strain>
    </source>
</reference>
<evidence type="ECO:0000313" key="5">
    <source>
        <dbReference type="Proteomes" id="UP000009168"/>
    </source>
</evidence>
<feature type="coiled-coil region" evidence="1">
    <location>
        <begin position="62"/>
        <end position="89"/>
    </location>
</feature>
<protein>
    <submittedName>
        <fullName evidence="4">Poly(ADP-ribose) polymerase domain protein</fullName>
    </submittedName>
</protein>
<dbReference type="InterPro" id="IPR012317">
    <property type="entry name" value="Poly(ADP-ribose)pol_cat_dom"/>
</dbReference>
<dbReference type="GeneID" id="7845129"/>
<dbReference type="Gene3D" id="3.90.228.10">
    <property type="match status" value="1"/>
</dbReference>
<evidence type="ECO:0000256" key="1">
    <source>
        <dbReference type="SAM" id="Coils"/>
    </source>
</evidence>
<keyword evidence="2" id="KW-1133">Transmembrane helix</keyword>
<dbReference type="InParanoid" id="I7MDL2"/>
<organism evidence="4 5">
    <name type="scientific">Tetrahymena thermophila (strain SB210)</name>
    <dbReference type="NCBI Taxonomy" id="312017"/>
    <lineage>
        <taxon>Eukaryota</taxon>
        <taxon>Sar</taxon>
        <taxon>Alveolata</taxon>
        <taxon>Ciliophora</taxon>
        <taxon>Intramacronucleata</taxon>
        <taxon>Oligohymenophorea</taxon>
        <taxon>Hymenostomatida</taxon>
        <taxon>Tetrahymenina</taxon>
        <taxon>Tetrahymenidae</taxon>
        <taxon>Tetrahymena</taxon>
    </lineage>
</organism>